<dbReference type="PANTHER" id="PTHR43135">
    <property type="entry name" value="ALPHA-D-RIBOSE 1-METHYLPHOSPHONATE 5-TRIPHOSPHATE DIPHOSPHATASE"/>
    <property type="match status" value="1"/>
</dbReference>
<dbReference type="RefSeq" id="WP_239145041.1">
    <property type="nucleotide sequence ID" value="NZ_BAAAQE010000001.1"/>
</dbReference>
<dbReference type="InterPro" id="IPR051781">
    <property type="entry name" value="Metallo-dep_Hydrolase"/>
</dbReference>
<dbReference type="Proteomes" id="UP000612282">
    <property type="component" value="Unassembled WGS sequence"/>
</dbReference>
<proteinExistence type="predicted"/>
<sequence>MSAEQSDVCETGTEPSAAACCGSGAGAGCGLSALRRSSGPRPTVTRADETPSPAARGRVEWLAADAVWWGGRLRKGVALRVAPDGTARPVPAEMAPAADGTRRLPGTLLPGLVDAHVHSALVDLGTVRAGGIAEVWDLGGVPAEVAALAERGGQEGTGLPRIRYAGPFLIAPGGYPSDRSWAAPGSWREIRTAEDAGAAVTDLRTAGASLIKVTAHTGGPQLAPSVLTALVSAAHTAGLPVVVHAEGSGTVEAALSAGADILAHTPWTERIDDALLRACASAMRWISTLDIHGWGDPDPAREVAVDNLRRFVGYGGVVRYGTDLGNGPLPPGINVREIGLLGSAGLTPDEVLTAMTEKDSTTVSWIPEGLDLTPERFADTLATARVLDAEACP</sequence>
<protein>
    <recommendedName>
        <fullName evidence="3">Amidohydrolase</fullName>
    </recommendedName>
</protein>
<dbReference type="EMBL" id="BOMG01000032">
    <property type="protein sequence ID" value="GID53638.1"/>
    <property type="molecule type" value="Genomic_DNA"/>
</dbReference>
<organism evidence="1 2">
    <name type="scientific">Actinoplanes couchii</name>
    <dbReference type="NCBI Taxonomy" id="403638"/>
    <lineage>
        <taxon>Bacteria</taxon>
        <taxon>Bacillati</taxon>
        <taxon>Actinomycetota</taxon>
        <taxon>Actinomycetes</taxon>
        <taxon>Micromonosporales</taxon>
        <taxon>Micromonosporaceae</taxon>
        <taxon>Actinoplanes</taxon>
    </lineage>
</organism>
<evidence type="ECO:0008006" key="3">
    <source>
        <dbReference type="Google" id="ProtNLM"/>
    </source>
</evidence>
<evidence type="ECO:0000313" key="2">
    <source>
        <dbReference type="Proteomes" id="UP000612282"/>
    </source>
</evidence>
<dbReference type="InterPro" id="IPR032466">
    <property type="entry name" value="Metal_Hydrolase"/>
</dbReference>
<evidence type="ECO:0000313" key="1">
    <source>
        <dbReference type="EMBL" id="GID53638.1"/>
    </source>
</evidence>
<accession>A0ABQ3X537</accession>
<dbReference type="PANTHER" id="PTHR43135:SF3">
    <property type="entry name" value="ALPHA-D-RIBOSE 1-METHYLPHOSPHONATE 5-TRIPHOSPHATE DIPHOSPHATASE"/>
    <property type="match status" value="1"/>
</dbReference>
<keyword evidence="2" id="KW-1185">Reference proteome</keyword>
<dbReference type="SUPFAM" id="SSF51556">
    <property type="entry name" value="Metallo-dependent hydrolases"/>
    <property type="match status" value="1"/>
</dbReference>
<reference evidence="1 2" key="1">
    <citation type="submission" date="2021-01" db="EMBL/GenBank/DDBJ databases">
        <title>Whole genome shotgun sequence of Actinoplanes couchii NBRC 106145.</title>
        <authorList>
            <person name="Komaki H."/>
            <person name="Tamura T."/>
        </authorList>
    </citation>
    <scope>NUCLEOTIDE SEQUENCE [LARGE SCALE GENOMIC DNA]</scope>
    <source>
        <strain evidence="1 2">NBRC 106145</strain>
    </source>
</reference>
<dbReference type="Gene3D" id="3.20.20.140">
    <property type="entry name" value="Metal-dependent hydrolases"/>
    <property type="match status" value="1"/>
</dbReference>
<comment type="caution">
    <text evidence="1">The sequence shown here is derived from an EMBL/GenBank/DDBJ whole genome shotgun (WGS) entry which is preliminary data.</text>
</comment>
<name>A0ABQ3X537_9ACTN</name>
<gene>
    <name evidence="1" type="ORF">Aco03nite_020420</name>
</gene>